<feature type="domain" description="DUF6534" evidence="2">
    <location>
        <begin position="150"/>
        <end position="193"/>
    </location>
</feature>
<dbReference type="AlphaFoldDB" id="A0A0D2Q7E8"/>
<dbReference type="PANTHER" id="PTHR40465:SF1">
    <property type="entry name" value="DUF6534 DOMAIN-CONTAINING PROTEIN"/>
    <property type="match status" value="1"/>
</dbReference>
<keyword evidence="1" id="KW-0812">Transmembrane</keyword>
<evidence type="ECO:0000259" key="2">
    <source>
        <dbReference type="Pfam" id="PF20152"/>
    </source>
</evidence>
<evidence type="ECO:0000313" key="4">
    <source>
        <dbReference type="Proteomes" id="UP000054270"/>
    </source>
</evidence>
<evidence type="ECO:0000313" key="3">
    <source>
        <dbReference type="EMBL" id="KJA27655.1"/>
    </source>
</evidence>
<feature type="transmembrane region" description="Helical" evidence="1">
    <location>
        <begin position="6"/>
        <end position="21"/>
    </location>
</feature>
<keyword evidence="4" id="KW-1185">Reference proteome</keyword>
<dbReference type="InterPro" id="IPR045339">
    <property type="entry name" value="DUF6534"/>
</dbReference>
<proteinExistence type="predicted"/>
<organism evidence="3 4">
    <name type="scientific">Hypholoma sublateritium (strain FD-334 SS-4)</name>
    <dbReference type="NCBI Taxonomy" id="945553"/>
    <lineage>
        <taxon>Eukaryota</taxon>
        <taxon>Fungi</taxon>
        <taxon>Dikarya</taxon>
        <taxon>Basidiomycota</taxon>
        <taxon>Agaricomycotina</taxon>
        <taxon>Agaricomycetes</taxon>
        <taxon>Agaricomycetidae</taxon>
        <taxon>Agaricales</taxon>
        <taxon>Agaricineae</taxon>
        <taxon>Strophariaceae</taxon>
        <taxon>Hypholoma</taxon>
    </lineage>
</organism>
<feature type="transmembrane region" description="Helical" evidence="1">
    <location>
        <begin position="101"/>
        <end position="123"/>
    </location>
</feature>
<gene>
    <name evidence="3" type="ORF">HYPSUDRAFT_34768</name>
</gene>
<accession>A0A0D2Q7E8</accession>
<protein>
    <recommendedName>
        <fullName evidence="2">DUF6534 domain-containing protein</fullName>
    </recommendedName>
</protein>
<dbReference type="OMA" id="AFKNTHR"/>
<keyword evidence="1" id="KW-0472">Membrane</keyword>
<dbReference type="PANTHER" id="PTHR40465">
    <property type="entry name" value="CHROMOSOME 1, WHOLE GENOME SHOTGUN SEQUENCE"/>
    <property type="match status" value="1"/>
</dbReference>
<dbReference type="STRING" id="945553.A0A0D2Q7E8"/>
<evidence type="ECO:0000256" key="1">
    <source>
        <dbReference type="SAM" id="Phobius"/>
    </source>
</evidence>
<feature type="transmembrane region" description="Helical" evidence="1">
    <location>
        <begin position="143"/>
        <end position="163"/>
    </location>
</feature>
<feature type="transmembrane region" description="Helical" evidence="1">
    <location>
        <begin position="28"/>
        <end position="46"/>
    </location>
</feature>
<name>A0A0D2Q7E8_HYPSF</name>
<dbReference type="OrthoDB" id="2536347at2759"/>
<keyword evidence="1" id="KW-1133">Transmembrane helix</keyword>
<feature type="transmembrane region" description="Helical" evidence="1">
    <location>
        <begin position="66"/>
        <end position="89"/>
    </location>
</feature>
<reference evidence="4" key="1">
    <citation type="submission" date="2014-04" db="EMBL/GenBank/DDBJ databases">
        <title>Evolutionary Origins and Diversification of the Mycorrhizal Mutualists.</title>
        <authorList>
            <consortium name="DOE Joint Genome Institute"/>
            <consortium name="Mycorrhizal Genomics Consortium"/>
            <person name="Kohler A."/>
            <person name="Kuo A."/>
            <person name="Nagy L.G."/>
            <person name="Floudas D."/>
            <person name="Copeland A."/>
            <person name="Barry K.W."/>
            <person name="Cichocki N."/>
            <person name="Veneault-Fourrey C."/>
            <person name="LaButti K."/>
            <person name="Lindquist E.A."/>
            <person name="Lipzen A."/>
            <person name="Lundell T."/>
            <person name="Morin E."/>
            <person name="Murat C."/>
            <person name="Riley R."/>
            <person name="Ohm R."/>
            <person name="Sun H."/>
            <person name="Tunlid A."/>
            <person name="Henrissat B."/>
            <person name="Grigoriev I.V."/>
            <person name="Hibbett D.S."/>
            <person name="Martin F."/>
        </authorList>
    </citation>
    <scope>NUCLEOTIDE SEQUENCE [LARGE SCALE GENOMIC DNA]</scope>
    <source>
        <strain evidence="4">FD-334 SS-4</strain>
    </source>
</reference>
<dbReference type="EMBL" id="KN817523">
    <property type="protein sequence ID" value="KJA27655.1"/>
    <property type="molecule type" value="Genomic_DNA"/>
</dbReference>
<sequence length="214" mass="24114">MANWILFGILWVQGYLYYVAFPKDPRLLKWIVFGLLLLETVQTMMWTQDTIEAFITTFTDPNVFNIVRTVWFSIPFLTGLIACISQGFYCYRIWALTRSKYAVTLISMLALGQFSAAIAVAVQTQRARLLTRLLSRNGSLASIGIWGACSFACDITIAVIMTYNLRKRSTAFKNTHRIIARLVRLTIEAGCVTGHTTSRHYSDPAVPTRASALL</sequence>
<dbReference type="Proteomes" id="UP000054270">
    <property type="component" value="Unassembled WGS sequence"/>
</dbReference>
<dbReference type="Pfam" id="PF20152">
    <property type="entry name" value="DUF6534"/>
    <property type="match status" value="1"/>
</dbReference>